<evidence type="ECO:0000256" key="4">
    <source>
        <dbReference type="ARBA" id="ARBA00022723"/>
    </source>
</evidence>
<dbReference type="GO" id="GO:0004519">
    <property type="term" value="F:endonuclease activity"/>
    <property type="evidence" value="ECO:0007669"/>
    <property type="project" value="UniProtKB-KW"/>
</dbReference>
<dbReference type="InterPro" id="IPR003587">
    <property type="entry name" value="Hint_dom_N"/>
</dbReference>
<feature type="binding site" evidence="18">
    <location>
        <position position="750"/>
    </location>
    <ligand>
        <name>Mn(2+)</name>
        <dbReference type="ChEBI" id="CHEBI:29035"/>
        <label>2</label>
    </ligand>
</feature>
<dbReference type="Gene3D" id="3.10.28.10">
    <property type="entry name" value="Homing endonucleases"/>
    <property type="match status" value="1"/>
</dbReference>
<feature type="binding site" evidence="17">
    <location>
        <begin position="718"/>
        <end position="722"/>
    </location>
    <ligand>
        <name>GMP</name>
        <dbReference type="ChEBI" id="CHEBI:58115"/>
    </ligand>
</feature>
<comment type="cofactor">
    <cofactor evidence="18 19">
        <name>Mn(2+)</name>
        <dbReference type="ChEBI" id="CHEBI:29035"/>
    </cofactor>
    <text evidence="18 19">Binds 2 manganese ions per subunit.</text>
</comment>
<evidence type="ECO:0000256" key="18">
    <source>
        <dbReference type="PIRSR" id="PIRSR601233-3"/>
    </source>
</evidence>
<feature type="domain" description="DOD-type homing endonuclease" evidence="20">
    <location>
        <begin position="264"/>
        <end position="434"/>
    </location>
</feature>
<dbReference type="SUPFAM" id="SSF103365">
    <property type="entry name" value="Hypothetical protein PH1602"/>
    <property type="match status" value="2"/>
</dbReference>
<evidence type="ECO:0000256" key="9">
    <source>
        <dbReference type="ARBA" id="ARBA00022813"/>
    </source>
</evidence>
<accession>A0A1F5AAG7</accession>
<dbReference type="InterPro" id="IPR027434">
    <property type="entry name" value="Homing_endonucl"/>
</dbReference>
<dbReference type="InterPro" id="IPR053454">
    <property type="entry name" value="RtcB_ligase"/>
</dbReference>
<evidence type="ECO:0000256" key="8">
    <source>
        <dbReference type="ARBA" id="ARBA00022801"/>
    </source>
</evidence>
<evidence type="ECO:0000256" key="5">
    <source>
        <dbReference type="ARBA" id="ARBA00022741"/>
    </source>
</evidence>
<dbReference type="STRING" id="1797291.A2V47_08760"/>
<dbReference type="PANTHER" id="PTHR11118:SF1">
    <property type="entry name" value="RNA-SPLICING LIGASE RTCB HOMOLOG"/>
    <property type="match status" value="1"/>
</dbReference>
<keyword evidence="13 18" id="KW-0464">Manganese</keyword>
<dbReference type="PROSITE" id="PS50819">
    <property type="entry name" value="INTEIN_ENDONUCLEASE"/>
    <property type="match status" value="1"/>
</dbReference>
<sequence length="996" mass="112846">MEQSWDGPLNKIDDYRWEIPKTYNSGMKVPGLIYASSNLLEKIRQDQALEQVANVAFLPGIVGRSLAMPDIHWGYGFPIGGVAATTLDDGVISPGGVGFDINCLSPDALILHPFGYTLKIREFEELWAKEEINCFDFKKESLTNTKIVNFLKKIPDDEVYKITTKTGKTIIATEDHPFYTKDGMIPLGNLESGNEVAIYPFEGVPYKEPSNEIILNEEKVKELLLKLGKGNNGNGLNQIISHLKKRSLLSLRYNSPQLPYILKIMGYVFGDGNIHFVKEKKKGVTSFYGKPEDLEEIRRDIACIGYNCSRVYHRKRDHKIDTLYGKCEFSSIETFCKVVSSSFAILLVGLGTPLGKKTNQDYYLPSWIIKTPLWQKRLFLAAFFGAELSTPKTMLNHNYTFYCPMISMNKQEGFLESGRRFLEEISDLLAEFVVKTQKISQRIEYINKGGEISHRLRLILSGQNQDLINLYSKIGFEYNKKRSFMANNTVHYLKAKQLIIEKRNGIAIQAKELKTKEGVGAKAIYKQIDSSYANLRFIERSIYEGRKTSPRISFNSLSFKDFIKIKTEGLGCSGMLWDEIISKQKIDFNDYVYDFTVKHPHHNFVANNFVVSNCGVRLLRTNLTLKEVKPKVELLVNELFREIPSGVGSKGKIKISFHEMRDVLRKGSKWAVERGFGWEEDTLFTEEEGYMKEANPDLVSKHALERGKPQLGTLGSGNHFLEIQVIDKVYNPEAARELGLEEGQITVMIHCGSRGLGHQVCTDYLVTMQKAVQKYGIQLPDRQLACAPLSSPEGKNYYAAMACAANYAWANRQCIMHWTREVFAKIFRSTPEELGLKLIYDVAHNIAKIEEHNLKGKKIKLCVHRKGATRAFPPLHPDIPEKYRKIGQPVLIPGDMGRCSYCLVGTEKAMEETFGSTCHGAGRVMSRTKAKKEARGRDIQQELREKGIIVKAESRGTLVEEMSDAYKDVSEVVEVMHQTGISRKVVRMRPLGVIKG</sequence>
<evidence type="ECO:0000313" key="21">
    <source>
        <dbReference type="EMBL" id="OGD15236.1"/>
    </source>
</evidence>
<comment type="caution">
    <text evidence="21">The sequence shown here is derived from an EMBL/GenBank/DDBJ whole genome shotgun (WGS) entry which is preliminary data.</text>
</comment>
<dbReference type="GO" id="GO:0170057">
    <property type="term" value="F:RNA ligase (GTP) activity"/>
    <property type="evidence" value="ECO:0007669"/>
    <property type="project" value="UniProtKB-EC"/>
</dbReference>
<dbReference type="EC" id="6.5.1.-" evidence="19"/>
<keyword evidence="6" id="KW-0255">Endonuclease</keyword>
<feature type="binding site" evidence="17">
    <location>
        <position position="995"/>
    </location>
    <ligand>
        <name>GMP</name>
        <dbReference type="ChEBI" id="CHEBI:58115"/>
    </ligand>
</feature>
<feature type="active site" description="GMP-histidine intermediate" evidence="16">
    <location>
        <position position="919"/>
    </location>
</feature>
<comment type="catalytic activity">
    <reaction evidence="15">
        <text>a 3'-end 2',3'-cyclophospho-ribonucleotide-RNA + a 5'-end dephospho-ribonucleoside-RNA + GTP + H2O = a ribonucleotidyl-ribonucleotide-RNA + GMP + diphosphate + H(+)</text>
        <dbReference type="Rhea" id="RHEA:68080"/>
        <dbReference type="Rhea" id="RHEA-COMP:10464"/>
        <dbReference type="Rhea" id="RHEA-COMP:13936"/>
        <dbReference type="Rhea" id="RHEA-COMP:17355"/>
        <dbReference type="ChEBI" id="CHEBI:15377"/>
        <dbReference type="ChEBI" id="CHEBI:15378"/>
        <dbReference type="ChEBI" id="CHEBI:33019"/>
        <dbReference type="ChEBI" id="CHEBI:37565"/>
        <dbReference type="ChEBI" id="CHEBI:58115"/>
        <dbReference type="ChEBI" id="CHEBI:83064"/>
        <dbReference type="ChEBI" id="CHEBI:138284"/>
        <dbReference type="ChEBI" id="CHEBI:173118"/>
        <dbReference type="EC" id="6.5.1.8"/>
    </reaction>
</comment>
<dbReference type="InterPro" id="IPR030934">
    <property type="entry name" value="Intein_C"/>
</dbReference>
<dbReference type="CDD" id="cd00081">
    <property type="entry name" value="Hint"/>
    <property type="match status" value="2"/>
</dbReference>
<proteinExistence type="inferred from homology"/>
<evidence type="ECO:0000256" key="1">
    <source>
        <dbReference type="ARBA" id="ARBA00008071"/>
    </source>
</evidence>
<keyword evidence="7" id="KW-0692">RNA repair</keyword>
<dbReference type="GO" id="GO:0016787">
    <property type="term" value="F:hydrolase activity"/>
    <property type="evidence" value="ECO:0007669"/>
    <property type="project" value="UniProtKB-KW"/>
</dbReference>
<dbReference type="GO" id="GO:0016539">
    <property type="term" value="P:intein-mediated protein splicing"/>
    <property type="evidence" value="ECO:0007669"/>
    <property type="project" value="InterPro"/>
</dbReference>
<dbReference type="SMART" id="SM00305">
    <property type="entry name" value="HintC"/>
    <property type="match status" value="1"/>
</dbReference>
<evidence type="ECO:0000313" key="22">
    <source>
        <dbReference type="Proteomes" id="UP000177701"/>
    </source>
</evidence>
<keyword evidence="4 18" id="KW-0479">Metal-binding</keyword>
<evidence type="ECO:0000256" key="10">
    <source>
        <dbReference type="ARBA" id="ARBA00022886"/>
    </source>
</evidence>
<organism evidence="21 22">
    <name type="scientific">Candidatus Sediminicultor quintus</name>
    <dbReference type="NCBI Taxonomy" id="1797291"/>
    <lineage>
        <taxon>Bacteria</taxon>
        <taxon>Pseudomonadati</taxon>
        <taxon>Atribacterota</taxon>
        <taxon>Candidatus Phoenicimicrobiia</taxon>
        <taxon>Candidatus Pheonicimicrobiales</taxon>
        <taxon>Candidatus Phoenicimicrobiaceae</taxon>
        <taxon>Candidatus Sediminicultor</taxon>
    </lineage>
</organism>
<dbReference type="InterPro" id="IPR003586">
    <property type="entry name" value="Hint_dom_C"/>
</dbReference>
<evidence type="ECO:0000256" key="11">
    <source>
        <dbReference type="ARBA" id="ARBA00023000"/>
    </source>
</evidence>
<feature type="binding site" evidence="18">
    <location>
        <position position="844"/>
    </location>
    <ligand>
        <name>Mn(2+)</name>
        <dbReference type="ChEBI" id="CHEBI:29035"/>
        <label>2</label>
    </ligand>
</feature>
<dbReference type="GO" id="GO:0046872">
    <property type="term" value="F:metal ion binding"/>
    <property type="evidence" value="ECO:0007669"/>
    <property type="project" value="UniProtKB-UniRule"/>
</dbReference>
<gene>
    <name evidence="19" type="primary">rtcB</name>
    <name evidence="21" type="ORF">A2V47_08760</name>
</gene>
<evidence type="ECO:0000256" key="12">
    <source>
        <dbReference type="ARBA" id="ARBA00023134"/>
    </source>
</evidence>
<evidence type="ECO:0000256" key="19">
    <source>
        <dbReference type="RuleBase" id="RU371113"/>
    </source>
</evidence>
<dbReference type="NCBIfam" id="TIGR01445">
    <property type="entry name" value="intein_Nterm"/>
    <property type="match status" value="1"/>
</dbReference>
<name>A0A1F5AAG7_9BACT</name>
<dbReference type="SUPFAM" id="SSF51294">
    <property type="entry name" value="Hedgehog/intein (Hint) domain"/>
    <property type="match status" value="1"/>
</dbReference>
<dbReference type="PANTHER" id="PTHR11118">
    <property type="entry name" value="RNA-SPLICING LIGASE RTCB HOMOLOG"/>
    <property type="match status" value="1"/>
</dbReference>
<dbReference type="GO" id="GO:0003972">
    <property type="term" value="F:RNA ligase (ATP) activity"/>
    <property type="evidence" value="ECO:0007669"/>
    <property type="project" value="TreeGrafter"/>
</dbReference>
<dbReference type="GO" id="GO:0006396">
    <property type="term" value="P:RNA processing"/>
    <property type="evidence" value="ECO:0007669"/>
    <property type="project" value="InterPro"/>
</dbReference>
<feature type="binding site" evidence="17">
    <location>
        <begin position="844"/>
        <end position="845"/>
    </location>
    <ligand>
        <name>GMP</name>
        <dbReference type="ChEBI" id="CHEBI:58115"/>
    </ligand>
</feature>
<dbReference type="SMART" id="SM00306">
    <property type="entry name" value="HintN"/>
    <property type="match status" value="1"/>
</dbReference>
<dbReference type="InterPro" id="IPR004042">
    <property type="entry name" value="Intein_endonuc_central"/>
</dbReference>
<dbReference type="InterPro" id="IPR006141">
    <property type="entry name" value="Intein_N"/>
</dbReference>
<feature type="binding site" evidence="18">
    <location>
        <position position="100"/>
    </location>
    <ligand>
        <name>Mn(2+)</name>
        <dbReference type="ChEBI" id="CHEBI:29035"/>
        <label>1</label>
    </ligand>
</feature>
<evidence type="ECO:0000256" key="7">
    <source>
        <dbReference type="ARBA" id="ARBA00022800"/>
    </source>
</evidence>
<evidence type="ECO:0000256" key="6">
    <source>
        <dbReference type="ARBA" id="ARBA00022759"/>
    </source>
</evidence>
<dbReference type="Gene3D" id="2.170.16.10">
    <property type="entry name" value="Hedgehog/Intein (Hint) domain"/>
    <property type="match status" value="1"/>
</dbReference>
<evidence type="ECO:0000256" key="2">
    <source>
        <dbReference type="ARBA" id="ARBA00022598"/>
    </source>
</evidence>
<comment type="catalytic activity">
    <reaction evidence="14">
        <text>a 3'-end 3'-phospho-ribonucleotide-RNA + a 5'-end dephospho-ribonucleoside-RNA + GTP = a ribonucleotidyl-ribonucleotide-RNA + GMP + diphosphate</text>
        <dbReference type="Rhea" id="RHEA:68076"/>
        <dbReference type="Rhea" id="RHEA-COMP:10463"/>
        <dbReference type="Rhea" id="RHEA-COMP:13936"/>
        <dbReference type="Rhea" id="RHEA-COMP:17355"/>
        <dbReference type="ChEBI" id="CHEBI:33019"/>
        <dbReference type="ChEBI" id="CHEBI:37565"/>
        <dbReference type="ChEBI" id="CHEBI:58115"/>
        <dbReference type="ChEBI" id="CHEBI:83062"/>
        <dbReference type="ChEBI" id="CHEBI:138284"/>
        <dbReference type="ChEBI" id="CHEBI:173118"/>
        <dbReference type="EC" id="6.5.1.8"/>
    </reaction>
</comment>
<dbReference type="PROSITE" id="PS01288">
    <property type="entry name" value="UPF0027"/>
    <property type="match status" value="1"/>
</dbReference>
<keyword evidence="5 17" id="KW-0547">Nucleotide-binding</keyword>
<dbReference type="GO" id="GO:0005525">
    <property type="term" value="F:GTP binding"/>
    <property type="evidence" value="ECO:0007669"/>
    <property type="project" value="UniProtKB-KW"/>
</dbReference>
<dbReference type="PROSITE" id="PS50818">
    <property type="entry name" value="INTEIN_C_TER"/>
    <property type="match status" value="1"/>
</dbReference>
<dbReference type="GO" id="GO:0006314">
    <property type="term" value="P:intron homing"/>
    <property type="evidence" value="ECO:0007669"/>
    <property type="project" value="UniProtKB-KW"/>
</dbReference>
<feature type="binding site" evidence="18">
    <location>
        <position position="719"/>
    </location>
    <ligand>
        <name>Mn(2+)</name>
        <dbReference type="ChEBI" id="CHEBI:29035"/>
        <label>1</label>
    </ligand>
</feature>
<dbReference type="InterPro" id="IPR001233">
    <property type="entry name" value="RtcB"/>
</dbReference>
<dbReference type="PRINTS" id="PR00379">
    <property type="entry name" value="INTEIN"/>
</dbReference>
<protein>
    <recommendedName>
        <fullName evidence="19">tRNA-splicing ligase RtcB</fullName>
        <ecNumber evidence="19">6.5.1.-</ecNumber>
    </recommendedName>
</protein>
<dbReference type="InterPro" id="IPR006142">
    <property type="entry name" value="INTEIN"/>
</dbReference>
<dbReference type="EMBL" id="MEYH01000064">
    <property type="protein sequence ID" value="OGD15236.1"/>
    <property type="molecule type" value="Genomic_DNA"/>
</dbReference>
<dbReference type="InterPro" id="IPR036025">
    <property type="entry name" value="RtcB-like_sf"/>
</dbReference>
<comment type="subunit">
    <text evidence="19">Monomer.</text>
</comment>
<comment type="similarity">
    <text evidence="1 19">Belongs to the RtcB family.</text>
</comment>
<dbReference type="Proteomes" id="UP000177701">
    <property type="component" value="Unassembled WGS sequence"/>
</dbReference>
<feature type="binding site" evidence="17">
    <location>
        <begin position="893"/>
        <end position="896"/>
    </location>
    <ligand>
        <name>GMP</name>
        <dbReference type="ChEBI" id="CHEBI:58115"/>
    </ligand>
</feature>
<dbReference type="Gene3D" id="3.90.1860.10">
    <property type="entry name" value="tRNA-splicing ligase RtcB"/>
    <property type="match status" value="2"/>
</dbReference>
<keyword evidence="9" id="KW-0068">Autocatalytic cleavage</keyword>
<dbReference type="GO" id="GO:0042245">
    <property type="term" value="P:RNA repair"/>
    <property type="evidence" value="ECO:0007669"/>
    <property type="project" value="UniProtKB-KW"/>
</dbReference>
<keyword evidence="3" id="KW-0540">Nuclease</keyword>
<dbReference type="FunFam" id="3.90.1860.10:FF:000001">
    <property type="entry name" value="tRNA-splicing ligase RtcB homolog"/>
    <property type="match status" value="1"/>
</dbReference>
<dbReference type="NCBIfam" id="NF038162">
    <property type="entry name" value="RctB_rel_intein"/>
    <property type="match status" value="1"/>
</dbReference>
<evidence type="ECO:0000256" key="16">
    <source>
        <dbReference type="PIRSR" id="PIRSR601233-1"/>
    </source>
</evidence>
<dbReference type="AlphaFoldDB" id="A0A1F5AAG7"/>
<keyword evidence="12 17" id="KW-0342">GTP-binding</keyword>
<keyword evidence="11" id="KW-0651">Protein splicing</keyword>
<evidence type="ECO:0000256" key="17">
    <source>
        <dbReference type="PIRSR" id="PIRSR601233-2"/>
    </source>
</evidence>
<feature type="binding site" evidence="17">
    <location>
        <begin position="919"/>
        <end position="922"/>
    </location>
    <ligand>
        <name>GMP</name>
        <dbReference type="ChEBI" id="CHEBI:58115"/>
    </ligand>
</feature>
<dbReference type="Pfam" id="PF01139">
    <property type="entry name" value="RtcB"/>
    <property type="match status" value="2"/>
</dbReference>
<keyword evidence="10" id="KW-0404">Intron homing</keyword>
<evidence type="ECO:0000256" key="13">
    <source>
        <dbReference type="ARBA" id="ARBA00023211"/>
    </source>
</evidence>
<evidence type="ECO:0000259" key="20">
    <source>
        <dbReference type="PROSITE" id="PS50819"/>
    </source>
</evidence>
<reference evidence="21 22" key="1">
    <citation type="journal article" date="2016" name="Nat. Commun.">
        <title>Thousands of microbial genomes shed light on interconnected biogeochemical processes in an aquifer system.</title>
        <authorList>
            <person name="Anantharaman K."/>
            <person name="Brown C.T."/>
            <person name="Hug L.A."/>
            <person name="Sharon I."/>
            <person name="Castelle C.J."/>
            <person name="Probst A.J."/>
            <person name="Thomas B.C."/>
            <person name="Singh A."/>
            <person name="Wilkins M.J."/>
            <person name="Karaoz U."/>
            <person name="Brodie E.L."/>
            <person name="Williams K.H."/>
            <person name="Hubbard S.S."/>
            <person name="Banfield J.F."/>
        </authorList>
    </citation>
    <scope>NUCLEOTIDE SEQUENCE [LARGE SCALE GENOMIC DNA]</scope>
</reference>
<keyword evidence="2 19" id="KW-0436">Ligase</keyword>
<feature type="binding site" evidence="17">
    <location>
        <position position="900"/>
    </location>
    <ligand>
        <name>GMP</name>
        <dbReference type="ChEBI" id="CHEBI:58115"/>
    </ligand>
</feature>
<evidence type="ECO:0000256" key="15">
    <source>
        <dbReference type="ARBA" id="ARBA00049514"/>
    </source>
</evidence>
<dbReference type="InterPro" id="IPR036844">
    <property type="entry name" value="Hint_dom_sf"/>
</dbReference>
<evidence type="ECO:0000256" key="3">
    <source>
        <dbReference type="ARBA" id="ARBA00022722"/>
    </source>
</evidence>
<evidence type="ECO:0000256" key="14">
    <source>
        <dbReference type="ARBA" id="ARBA00047746"/>
    </source>
</evidence>
<keyword evidence="8" id="KW-0378">Hydrolase</keyword>
<dbReference type="PROSITE" id="PS50817">
    <property type="entry name" value="INTEIN_N_TER"/>
    <property type="match status" value="1"/>
</dbReference>